<dbReference type="Pfam" id="PF00378">
    <property type="entry name" value="ECH_1"/>
    <property type="match status" value="1"/>
</dbReference>
<dbReference type="GO" id="GO:0004300">
    <property type="term" value="F:enoyl-CoA hydratase activity"/>
    <property type="evidence" value="ECO:0007669"/>
    <property type="project" value="UniProtKB-EC"/>
</dbReference>
<dbReference type="InterPro" id="IPR014748">
    <property type="entry name" value="Enoyl-CoA_hydra_C"/>
</dbReference>
<evidence type="ECO:0000256" key="1">
    <source>
        <dbReference type="ARBA" id="ARBA00005254"/>
    </source>
</evidence>
<comment type="similarity">
    <text evidence="1">Belongs to the enoyl-CoA hydratase/isomerase family.</text>
</comment>
<accession>A0A0P0NZ95</accession>
<protein>
    <submittedName>
        <fullName evidence="2">Enoyl-CoA hydratase</fullName>
        <ecNumber evidence="2">4.2.1.17</ecNumber>
    </submittedName>
</protein>
<dbReference type="Gene3D" id="1.10.12.10">
    <property type="entry name" value="Lyase 2-enoyl-coa Hydratase, Chain A, domain 2"/>
    <property type="match status" value="1"/>
</dbReference>
<dbReference type="OrthoDB" id="5730382at2"/>
<organism evidence="2 3">
    <name type="scientific">Caulobacter henricii</name>
    <dbReference type="NCBI Taxonomy" id="69395"/>
    <lineage>
        <taxon>Bacteria</taxon>
        <taxon>Pseudomonadati</taxon>
        <taxon>Pseudomonadota</taxon>
        <taxon>Alphaproteobacteria</taxon>
        <taxon>Caulobacterales</taxon>
        <taxon>Caulobacteraceae</taxon>
        <taxon>Caulobacter</taxon>
    </lineage>
</organism>
<dbReference type="InterPro" id="IPR001753">
    <property type="entry name" value="Enoyl-CoA_hydra/iso"/>
</dbReference>
<dbReference type="NCBIfam" id="NF004635">
    <property type="entry name" value="PRK05981.1"/>
    <property type="match status" value="1"/>
</dbReference>
<dbReference type="CDD" id="cd06558">
    <property type="entry name" value="crotonase-like"/>
    <property type="match status" value="1"/>
</dbReference>
<dbReference type="STRING" id="69395.AQ619_09030"/>
<evidence type="ECO:0000313" key="2">
    <source>
        <dbReference type="EMBL" id="ALL13480.1"/>
    </source>
</evidence>
<dbReference type="eggNOG" id="COG1024">
    <property type="taxonomic scope" value="Bacteria"/>
</dbReference>
<keyword evidence="3" id="KW-1185">Reference proteome</keyword>
<dbReference type="AlphaFoldDB" id="A0A0P0NZ95"/>
<dbReference type="EMBL" id="CP013002">
    <property type="protein sequence ID" value="ALL13480.1"/>
    <property type="molecule type" value="Genomic_DNA"/>
</dbReference>
<proteinExistence type="inferred from homology"/>
<dbReference type="PANTHER" id="PTHR43459:SF1">
    <property type="entry name" value="EG:BACN32G11.4 PROTEIN"/>
    <property type="match status" value="1"/>
</dbReference>
<dbReference type="Gene3D" id="3.90.226.10">
    <property type="entry name" value="2-enoyl-CoA Hydratase, Chain A, domain 1"/>
    <property type="match status" value="1"/>
</dbReference>
<dbReference type="RefSeq" id="WP_062146514.1">
    <property type="nucleotide sequence ID" value="NZ_CP013002.1"/>
</dbReference>
<sequence length="267" mass="28186">MDYQKIRLTAENGVATITLADPTTLNAASLDLAREITHALAAIAHGKIEARALVITGEGRGFCSGANLSGGGPAARELDVDGKPDAGSALETVYNPMMTALRDFPYPIVTAVNGAAAGVGCSLALMGDMIVAGESGYFLQAFRRIGLVPDGGSTYLLPRLVGKARAMEMMLLGDRIPATKALEWGLVNRCVPDGELMATATTIARELANGPVALGAIRKLVWDSLDADWNGQLHAERKAQKFAGKTEDFIEGVSAFLQKRVAQFKGR</sequence>
<gene>
    <name evidence="2" type="ORF">AQ619_09030</name>
</gene>
<dbReference type="Proteomes" id="UP000056905">
    <property type="component" value="Chromosome"/>
</dbReference>
<dbReference type="PANTHER" id="PTHR43459">
    <property type="entry name" value="ENOYL-COA HYDRATASE"/>
    <property type="match status" value="1"/>
</dbReference>
<dbReference type="SUPFAM" id="SSF52096">
    <property type="entry name" value="ClpP/crotonase"/>
    <property type="match status" value="1"/>
</dbReference>
<dbReference type="InterPro" id="IPR029045">
    <property type="entry name" value="ClpP/crotonase-like_dom_sf"/>
</dbReference>
<reference evidence="2 3" key="1">
    <citation type="submission" date="2015-10" db="EMBL/GenBank/DDBJ databases">
        <title>Conservation of the essential genome among Caulobacter and Brevundimonas species.</title>
        <authorList>
            <person name="Scott D."/>
            <person name="Ely B."/>
        </authorList>
    </citation>
    <scope>NUCLEOTIDE SEQUENCE [LARGE SCALE GENOMIC DNA]</scope>
    <source>
        <strain evidence="2 3">CB4</strain>
    </source>
</reference>
<evidence type="ECO:0000313" key="3">
    <source>
        <dbReference type="Proteomes" id="UP000056905"/>
    </source>
</evidence>
<name>A0A0P0NZ95_9CAUL</name>
<dbReference type="KEGG" id="chq:AQ619_09030"/>
<keyword evidence="2" id="KW-0456">Lyase</keyword>
<dbReference type="EC" id="4.2.1.17" evidence="2"/>